<accession>A0A1N6ERQ2</accession>
<dbReference type="OrthoDB" id="2514702at2"/>
<evidence type="ECO:0000259" key="2">
    <source>
        <dbReference type="SMART" id="SM00387"/>
    </source>
</evidence>
<dbReference type="RefSeq" id="WP_074259647.1">
    <property type="nucleotide sequence ID" value="NZ_FSRJ01000002.1"/>
</dbReference>
<dbReference type="STRING" id="232089.SAMN05443544_1395"/>
<dbReference type="GO" id="GO:0000155">
    <property type="term" value="F:phosphorelay sensor kinase activity"/>
    <property type="evidence" value="ECO:0007669"/>
    <property type="project" value="InterPro"/>
</dbReference>
<dbReference type="InterPro" id="IPR003594">
    <property type="entry name" value="HATPase_dom"/>
</dbReference>
<dbReference type="Proteomes" id="UP000184699">
    <property type="component" value="Unassembled WGS sequence"/>
</dbReference>
<dbReference type="Pfam" id="PF06580">
    <property type="entry name" value="His_kinase"/>
    <property type="match status" value="1"/>
</dbReference>
<dbReference type="GO" id="GO:0016020">
    <property type="term" value="C:membrane"/>
    <property type="evidence" value="ECO:0007669"/>
    <property type="project" value="InterPro"/>
</dbReference>
<keyword evidence="4" id="KW-1185">Reference proteome</keyword>
<dbReference type="AlphaFoldDB" id="A0A1N6ERQ2"/>
<evidence type="ECO:0000313" key="3">
    <source>
        <dbReference type="EMBL" id="SIN85634.1"/>
    </source>
</evidence>
<feature type="domain" description="Histidine kinase/HSP90-like ATPase" evidence="2">
    <location>
        <begin position="281"/>
        <end position="387"/>
    </location>
</feature>
<dbReference type="PANTHER" id="PTHR34220:SF7">
    <property type="entry name" value="SENSOR HISTIDINE KINASE YPDA"/>
    <property type="match status" value="1"/>
</dbReference>
<dbReference type="SUPFAM" id="SSF55874">
    <property type="entry name" value="ATPase domain of HSP90 chaperone/DNA topoisomerase II/histidine kinase"/>
    <property type="match status" value="1"/>
</dbReference>
<dbReference type="InterPro" id="IPR010559">
    <property type="entry name" value="Sig_transdc_His_kin_internal"/>
</dbReference>
<dbReference type="Gene3D" id="3.30.565.10">
    <property type="entry name" value="Histidine kinase-like ATPase, C-terminal domain"/>
    <property type="match status" value="1"/>
</dbReference>
<feature type="region of interest" description="Disordered" evidence="1">
    <location>
        <begin position="381"/>
        <end position="403"/>
    </location>
</feature>
<evidence type="ECO:0000256" key="1">
    <source>
        <dbReference type="SAM" id="MobiDB-lite"/>
    </source>
</evidence>
<name>A0A1N6ERQ2_9MICO</name>
<organism evidence="3 4">
    <name type="scientific">Agromyces cerinus subsp. cerinus</name>
    <dbReference type="NCBI Taxonomy" id="232089"/>
    <lineage>
        <taxon>Bacteria</taxon>
        <taxon>Bacillati</taxon>
        <taxon>Actinomycetota</taxon>
        <taxon>Actinomycetes</taxon>
        <taxon>Micrococcales</taxon>
        <taxon>Microbacteriaceae</taxon>
        <taxon>Agromyces</taxon>
    </lineage>
</organism>
<dbReference type="SMART" id="SM00387">
    <property type="entry name" value="HATPase_c"/>
    <property type="match status" value="1"/>
</dbReference>
<dbReference type="InterPro" id="IPR050640">
    <property type="entry name" value="Bact_2-comp_sensor_kinase"/>
</dbReference>
<reference evidence="4" key="1">
    <citation type="submission" date="2016-11" db="EMBL/GenBank/DDBJ databases">
        <authorList>
            <person name="Varghese N."/>
            <person name="Submissions S."/>
        </authorList>
    </citation>
    <scope>NUCLEOTIDE SEQUENCE [LARGE SCALE GENOMIC DNA]</scope>
    <source>
        <strain evidence="4">DSM 8595</strain>
    </source>
</reference>
<protein>
    <submittedName>
        <fullName evidence="3">Two-component system, LytT family, sensor kinase</fullName>
    </submittedName>
</protein>
<dbReference type="PANTHER" id="PTHR34220">
    <property type="entry name" value="SENSOR HISTIDINE KINASE YPDA"/>
    <property type="match status" value="1"/>
</dbReference>
<dbReference type="EMBL" id="FSRJ01000002">
    <property type="protein sequence ID" value="SIN85634.1"/>
    <property type="molecule type" value="Genomic_DNA"/>
</dbReference>
<dbReference type="Pfam" id="PF02518">
    <property type="entry name" value="HATPase_c"/>
    <property type="match status" value="1"/>
</dbReference>
<keyword evidence="3" id="KW-0418">Kinase</keyword>
<keyword evidence="3" id="KW-0808">Transferase</keyword>
<proteinExistence type="predicted"/>
<dbReference type="InterPro" id="IPR036890">
    <property type="entry name" value="HATPase_C_sf"/>
</dbReference>
<sequence length="403" mass="42500">MPESMLLAAALGVVGGALAVGLVVFLRRIVLSSKELGTDAEQATYQTLHLASQAAKHLRGGIDELDAARAGKHLRALLGCDSLAIVDRSGTIAIDGDEAVRPVAERLAAAAIASGRQQVQRRIPIGAWETDAVVAPILGSTGPLGAIVAFASPVRAGLVRATGEVADWVAAQVELGELDASRAALAEAEVRALRAQISPHFIYNSLNAIASFINTDPAQARELVLEFADFTRYSFRRHGDFTTVAEELRSIDSYLRLERARFGERLKVTLQIAPEVLSTVVPFLSIQPLVENAVRHGLESKEGGGRITITAADSGAFAEISVEDDGVGIDPEVLAAVLAGGPADAEHVGLRNVDARLRQVYGDELGLVVETNVGAGTLVRMRVPKSGPRRPSSTGTPDGRLEP</sequence>
<evidence type="ECO:0000313" key="4">
    <source>
        <dbReference type="Proteomes" id="UP000184699"/>
    </source>
</evidence>
<gene>
    <name evidence="3" type="ORF">SAMN05443544_1395</name>
</gene>